<dbReference type="PANTHER" id="PTHR30619:SF1">
    <property type="entry name" value="RECOMBINATION PROTEIN 2"/>
    <property type="match status" value="1"/>
</dbReference>
<sequence>MMIDCGSSAEKQNPVESIKNFSIGNSELLKSKPYVTSKGKSYPLALLHITHPDDDHVRNSERVYNELTPYLLCRNYTELYDDSALINKDYVKNLDKKYRGDNPEIIDWGFEESKTFSIPIDTVKSDPKLKSKVRNNSSIIRYIKYNNVRILFAGDLETVGWEWLANNNMNFRTLMKNGLDVLVAPHHGHDSGFPKALFDLTGNVRTIILSKDSEATKEGTDVYTGYSNYADGVKYYNIGDKHSYFGKVLTTRSNGNIYLFIDPSNGLYVVTETASPNHKKL</sequence>
<protein>
    <recommendedName>
        <fullName evidence="3">Metallo-beta-lactamase domain-containing protein</fullName>
    </recommendedName>
</protein>
<gene>
    <name evidence="1" type="ORF">NXW23_18955</name>
</gene>
<dbReference type="Gene3D" id="3.60.15.10">
    <property type="entry name" value="Ribonuclease Z/Hydroxyacylglutathione hydrolase-like"/>
    <property type="match status" value="1"/>
</dbReference>
<name>A0AA94Y4C0_9BACE</name>
<dbReference type="SUPFAM" id="SSF56281">
    <property type="entry name" value="Metallo-hydrolase/oxidoreductase"/>
    <property type="match status" value="1"/>
</dbReference>
<dbReference type="Proteomes" id="UP001060260">
    <property type="component" value="Chromosome"/>
</dbReference>
<proteinExistence type="predicted"/>
<evidence type="ECO:0000313" key="1">
    <source>
        <dbReference type="EMBL" id="UVQ96357.1"/>
    </source>
</evidence>
<evidence type="ECO:0008006" key="3">
    <source>
        <dbReference type="Google" id="ProtNLM"/>
    </source>
</evidence>
<dbReference type="RefSeq" id="WP_118236306.1">
    <property type="nucleotide sequence ID" value="NZ_JADNDN010000044.1"/>
</dbReference>
<accession>A0AA94Y4C0</accession>
<evidence type="ECO:0000313" key="2">
    <source>
        <dbReference type="Proteomes" id="UP001060260"/>
    </source>
</evidence>
<dbReference type="InterPro" id="IPR052159">
    <property type="entry name" value="Competence_DNA_uptake"/>
</dbReference>
<dbReference type="InterPro" id="IPR036866">
    <property type="entry name" value="RibonucZ/Hydroxyglut_hydro"/>
</dbReference>
<organism evidence="1 2">
    <name type="scientific">Bacteroides caccae</name>
    <dbReference type="NCBI Taxonomy" id="47678"/>
    <lineage>
        <taxon>Bacteria</taxon>
        <taxon>Pseudomonadati</taxon>
        <taxon>Bacteroidota</taxon>
        <taxon>Bacteroidia</taxon>
        <taxon>Bacteroidales</taxon>
        <taxon>Bacteroidaceae</taxon>
        <taxon>Bacteroides</taxon>
    </lineage>
</organism>
<dbReference type="EMBL" id="CP103166">
    <property type="protein sequence ID" value="UVQ96357.1"/>
    <property type="molecule type" value="Genomic_DNA"/>
</dbReference>
<dbReference type="PANTHER" id="PTHR30619">
    <property type="entry name" value="DNA INTERNALIZATION/COMPETENCE PROTEIN COMEC/REC2"/>
    <property type="match status" value="1"/>
</dbReference>
<reference evidence="1" key="1">
    <citation type="submission" date="2022-08" db="EMBL/GenBank/DDBJ databases">
        <title>Genome Sequencing of Bacteroides fragilis Group Isolates with Nanopore Technology.</title>
        <authorList>
            <person name="Tisza M.J."/>
            <person name="Smith D."/>
            <person name="Dekker J.P."/>
        </authorList>
    </citation>
    <scope>NUCLEOTIDE SEQUENCE</scope>
    <source>
        <strain evidence="1">BFG-474</strain>
    </source>
</reference>
<dbReference type="AlphaFoldDB" id="A0AA94Y4C0"/>